<dbReference type="GO" id="GO:0030246">
    <property type="term" value="F:carbohydrate binding"/>
    <property type="evidence" value="ECO:0007669"/>
    <property type="project" value="InterPro"/>
</dbReference>
<gene>
    <name evidence="3" type="ORF">DICPUDRAFT_77419</name>
</gene>
<dbReference type="SMART" id="SM01063">
    <property type="entry name" value="CBM49"/>
    <property type="match status" value="1"/>
</dbReference>
<dbReference type="GO" id="GO:0031012">
    <property type="term" value="C:extracellular matrix"/>
    <property type="evidence" value="ECO:0000318"/>
    <property type="project" value="GO_Central"/>
</dbReference>
<dbReference type="VEuPathDB" id="AmoebaDB:DICPUDRAFT_77419"/>
<name>F0ZGJ8_DICPU</name>
<dbReference type="OrthoDB" id="10423605at2759"/>
<dbReference type="InterPro" id="IPR052879">
    <property type="entry name" value="Dd_Spore_Germination_Stalk"/>
</dbReference>
<dbReference type="EMBL" id="GL871013">
    <property type="protein sequence ID" value="EGC36919.1"/>
    <property type="molecule type" value="Genomic_DNA"/>
</dbReference>
<dbReference type="GeneID" id="10503934"/>
<dbReference type="GO" id="GO:0005201">
    <property type="term" value="F:extracellular matrix structural constituent"/>
    <property type="evidence" value="ECO:0000318"/>
    <property type="project" value="GO_Central"/>
</dbReference>
<evidence type="ECO:0000313" key="3">
    <source>
        <dbReference type="EMBL" id="EGC36919.1"/>
    </source>
</evidence>
<dbReference type="GO" id="GO:0030198">
    <property type="term" value="P:extracellular matrix organization"/>
    <property type="evidence" value="ECO:0000318"/>
    <property type="project" value="GO_Central"/>
</dbReference>
<evidence type="ECO:0000256" key="1">
    <source>
        <dbReference type="SAM" id="SignalP"/>
    </source>
</evidence>
<keyword evidence="1" id="KW-0732">Signal</keyword>
<reference evidence="4" key="1">
    <citation type="journal article" date="2011" name="Genome Biol.">
        <title>Comparative genomics of the social amoebae Dictyostelium discoideum and Dictyostelium purpureum.</title>
        <authorList>
            <consortium name="US DOE Joint Genome Institute (JGI-PGF)"/>
            <person name="Sucgang R."/>
            <person name="Kuo A."/>
            <person name="Tian X."/>
            <person name="Salerno W."/>
            <person name="Parikh A."/>
            <person name="Feasley C.L."/>
            <person name="Dalin E."/>
            <person name="Tu H."/>
            <person name="Huang E."/>
            <person name="Barry K."/>
            <person name="Lindquist E."/>
            <person name="Shapiro H."/>
            <person name="Bruce D."/>
            <person name="Schmutz J."/>
            <person name="Salamov A."/>
            <person name="Fey P."/>
            <person name="Gaudet P."/>
            <person name="Anjard C."/>
            <person name="Babu M.M."/>
            <person name="Basu S."/>
            <person name="Bushmanova Y."/>
            <person name="van der Wel H."/>
            <person name="Katoh-Kurasawa M."/>
            <person name="Dinh C."/>
            <person name="Coutinho P.M."/>
            <person name="Saito T."/>
            <person name="Elias M."/>
            <person name="Schaap P."/>
            <person name="Kay R.R."/>
            <person name="Henrissat B."/>
            <person name="Eichinger L."/>
            <person name="Rivero F."/>
            <person name="Putnam N.H."/>
            <person name="West C.M."/>
            <person name="Loomis W.F."/>
            <person name="Chisholm R.L."/>
            <person name="Shaulsky G."/>
            <person name="Strassmann J.E."/>
            <person name="Queller D.C."/>
            <person name="Kuspa A."/>
            <person name="Grigoriev I.V."/>
        </authorList>
    </citation>
    <scope>NUCLEOTIDE SEQUENCE [LARGE SCALE GENOMIC DNA]</scope>
    <source>
        <strain evidence="4">QSDP1</strain>
    </source>
</reference>
<dbReference type="KEGG" id="dpp:DICPUDRAFT_77419"/>
<proteinExistence type="predicted"/>
<dbReference type="AlphaFoldDB" id="F0ZGJ8"/>
<dbReference type="FunCoup" id="F0ZGJ8">
    <property type="interactions" value="753"/>
</dbReference>
<dbReference type="PANTHER" id="PTHR33239">
    <property type="entry name" value="CELLULOSE-BINDING DOMAIN-CONTAINING PROTEIN-RELATED"/>
    <property type="match status" value="1"/>
</dbReference>
<evidence type="ECO:0000313" key="4">
    <source>
        <dbReference type="Proteomes" id="UP000001064"/>
    </source>
</evidence>
<dbReference type="RefSeq" id="XP_003286562.1">
    <property type="nucleotide sequence ID" value="XM_003286514.1"/>
</dbReference>
<dbReference type="InParanoid" id="F0ZGJ8"/>
<sequence>MKLVYLLLILSIISSCFASNNYQCNKHDPNNYCSSIEIDQKVIGTWSAHERGGQTYTQYDVYVRNNLSFDVKQVYIYSDYTLRLKDRRSIWNIDQNEETHYLTLPSYQSSIGPHSFFVFGMILQGKEQANLTLDQISF</sequence>
<feature type="chain" id="PRO_5003262409" description="Carbohydrate binding domain-containing protein" evidence="1">
    <location>
        <begin position="19"/>
        <end position="138"/>
    </location>
</feature>
<dbReference type="Pfam" id="PF09478">
    <property type="entry name" value="CBM49"/>
    <property type="match status" value="1"/>
</dbReference>
<dbReference type="eggNOG" id="ENOG502RHZV">
    <property type="taxonomic scope" value="Eukaryota"/>
</dbReference>
<protein>
    <recommendedName>
        <fullName evidence="2">Carbohydrate binding domain-containing protein</fullName>
    </recommendedName>
</protein>
<keyword evidence="4" id="KW-1185">Reference proteome</keyword>
<evidence type="ECO:0000259" key="2">
    <source>
        <dbReference type="SMART" id="SM01063"/>
    </source>
</evidence>
<organism evidence="3 4">
    <name type="scientific">Dictyostelium purpureum</name>
    <name type="common">Slime mold</name>
    <dbReference type="NCBI Taxonomy" id="5786"/>
    <lineage>
        <taxon>Eukaryota</taxon>
        <taxon>Amoebozoa</taxon>
        <taxon>Evosea</taxon>
        <taxon>Eumycetozoa</taxon>
        <taxon>Dictyostelia</taxon>
        <taxon>Dictyosteliales</taxon>
        <taxon>Dictyosteliaceae</taxon>
        <taxon>Dictyostelium</taxon>
    </lineage>
</organism>
<feature type="signal peptide" evidence="1">
    <location>
        <begin position="1"/>
        <end position="18"/>
    </location>
</feature>
<dbReference type="PROSITE" id="PS51257">
    <property type="entry name" value="PROKAR_LIPOPROTEIN"/>
    <property type="match status" value="1"/>
</dbReference>
<feature type="domain" description="Carbohydrate binding" evidence="2">
    <location>
        <begin position="36"/>
        <end position="126"/>
    </location>
</feature>
<dbReference type="PANTHER" id="PTHR33239:SF18">
    <property type="entry name" value="CELLULOSE-BINDING DOMAIN-CONTAINING PROTEIN"/>
    <property type="match status" value="1"/>
</dbReference>
<dbReference type="Proteomes" id="UP000001064">
    <property type="component" value="Unassembled WGS sequence"/>
</dbReference>
<accession>F0ZGJ8</accession>
<dbReference type="InterPro" id="IPR019028">
    <property type="entry name" value="CBM_49"/>
</dbReference>
<dbReference type="OMA" id="QNEETHY"/>